<protein>
    <submittedName>
        <fullName evidence="1">Uncharacterized protein</fullName>
    </submittedName>
</protein>
<dbReference type="AlphaFoldDB" id="A0A317EMZ8"/>
<reference evidence="1 2" key="1">
    <citation type="submission" date="2018-05" db="EMBL/GenBank/DDBJ databases">
        <title>Pedobacter paludis sp. nov., isolated from wetland soil.</title>
        <authorList>
            <person name="Zhang Y."/>
            <person name="Wang G."/>
        </authorList>
    </citation>
    <scope>NUCLEOTIDE SEQUENCE [LARGE SCALE GENOMIC DNA]</scope>
    <source>
        <strain evidence="1 2">KCTC22721</strain>
    </source>
</reference>
<keyword evidence="2" id="KW-1185">Reference proteome</keyword>
<proteinExistence type="predicted"/>
<comment type="caution">
    <text evidence="1">The sequence shown here is derived from an EMBL/GenBank/DDBJ whole genome shotgun (WGS) entry which is preliminary data.</text>
</comment>
<evidence type="ECO:0000313" key="1">
    <source>
        <dbReference type="EMBL" id="PWS27984.1"/>
    </source>
</evidence>
<dbReference type="EMBL" id="QGNZ01000002">
    <property type="protein sequence ID" value="PWS27984.1"/>
    <property type="molecule type" value="Genomic_DNA"/>
</dbReference>
<dbReference type="Proteomes" id="UP000245379">
    <property type="component" value="Unassembled WGS sequence"/>
</dbReference>
<evidence type="ECO:0000313" key="2">
    <source>
        <dbReference type="Proteomes" id="UP000245379"/>
    </source>
</evidence>
<gene>
    <name evidence="1" type="ORF">DHW03_10505</name>
</gene>
<sequence length="194" mass="21805">MLSSVTFAIIQLEEVHAIRRKLTLASDRLHISMESEEMQAIGLICRESLLALAQELAKRNTKIVEDEQLKKGDFKGIAKIFIDEYAPGVSIATLRSYARKMSDIAWSYASEIVHSSYKNFPDVKICTILAASTVSILENLFMKYVGFDHQPRCPNCGSVSLEIYSIKNDNKLIEHCTKCDFDNIVDIETVGNPL</sequence>
<accession>A0A317EMZ8</accession>
<name>A0A317EMZ8_9SPHI</name>
<organism evidence="1 2">
    <name type="scientific">Pedobacter yonginense</name>
    <dbReference type="NCBI Taxonomy" id="651869"/>
    <lineage>
        <taxon>Bacteria</taxon>
        <taxon>Pseudomonadati</taxon>
        <taxon>Bacteroidota</taxon>
        <taxon>Sphingobacteriia</taxon>
        <taxon>Sphingobacteriales</taxon>
        <taxon>Sphingobacteriaceae</taxon>
        <taxon>Pedobacter</taxon>
    </lineage>
</organism>